<dbReference type="AlphaFoldDB" id="A0A7J6KZ56"/>
<evidence type="ECO:0000313" key="2">
    <source>
        <dbReference type="Proteomes" id="UP000591131"/>
    </source>
</evidence>
<sequence length="101" mass="10761">MSTSEIISSLCDDKDLTEGLTKILDENGVKQLRLLESLSPESELFKKVMSSLEADDALKLKAPLASVVLSSAAKEASAQLNFAVSNAIASAPKPSNIKERL</sequence>
<reference evidence="1 2" key="1">
    <citation type="submission" date="2020-04" db="EMBL/GenBank/DDBJ databases">
        <title>Perkinsus chesapeaki whole genome sequence.</title>
        <authorList>
            <person name="Bogema D.R."/>
        </authorList>
    </citation>
    <scope>NUCLEOTIDE SEQUENCE [LARGE SCALE GENOMIC DNA]</scope>
    <source>
        <strain evidence="1">ATCC PRA-425</strain>
    </source>
</reference>
<dbReference type="Proteomes" id="UP000591131">
    <property type="component" value="Unassembled WGS sequence"/>
</dbReference>
<gene>
    <name evidence="1" type="ORF">FOL47_000223</name>
</gene>
<dbReference type="EMBL" id="JAAPAO010001017">
    <property type="protein sequence ID" value="KAF4651716.1"/>
    <property type="molecule type" value="Genomic_DNA"/>
</dbReference>
<protein>
    <submittedName>
        <fullName evidence="1">Uncharacterized protein</fullName>
    </submittedName>
</protein>
<accession>A0A7J6KZ56</accession>
<organism evidence="1 2">
    <name type="scientific">Perkinsus chesapeaki</name>
    <name type="common">Clam parasite</name>
    <name type="synonym">Perkinsus andrewsi</name>
    <dbReference type="NCBI Taxonomy" id="330153"/>
    <lineage>
        <taxon>Eukaryota</taxon>
        <taxon>Sar</taxon>
        <taxon>Alveolata</taxon>
        <taxon>Perkinsozoa</taxon>
        <taxon>Perkinsea</taxon>
        <taxon>Perkinsida</taxon>
        <taxon>Perkinsidae</taxon>
        <taxon>Perkinsus</taxon>
    </lineage>
</organism>
<evidence type="ECO:0000313" key="1">
    <source>
        <dbReference type="EMBL" id="KAF4651716.1"/>
    </source>
</evidence>
<comment type="caution">
    <text evidence="1">The sequence shown here is derived from an EMBL/GenBank/DDBJ whole genome shotgun (WGS) entry which is preliminary data.</text>
</comment>
<proteinExistence type="predicted"/>
<keyword evidence="2" id="KW-1185">Reference proteome</keyword>
<name>A0A7J6KZ56_PERCH</name>